<dbReference type="GO" id="GO:0016787">
    <property type="term" value="F:hydrolase activity"/>
    <property type="evidence" value="ECO:0007669"/>
    <property type="project" value="UniProtKB-KW"/>
</dbReference>
<comment type="similarity">
    <text evidence="1">Belongs to the carbon-nitrogen hydrolase superfamily. NIT1/NIT2 family.</text>
</comment>
<evidence type="ECO:0000259" key="2">
    <source>
        <dbReference type="PROSITE" id="PS50263"/>
    </source>
</evidence>
<dbReference type="SUPFAM" id="SSF56317">
    <property type="entry name" value="Carbon-nitrogen hydrolase"/>
    <property type="match status" value="1"/>
</dbReference>
<gene>
    <name evidence="3" type="ORF">ACFQ16_16690</name>
</gene>
<dbReference type="RefSeq" id="WP_345600611.1">
    <property type="nucleotide sequence ID" value="NZ_BAABLT010000010.1"/>
</dbReference>
<sequence length="102" mass="10751">MLIAGDTASVATSALGPIGSTTCYDLRFPELWRALVDAGAKTAVVPAAWPAARRAHWRLPTACEVDASCVDAVRAEFPVLADRRLPFTPPSTQPPHAPGGFP</sequence>
<evidence type="ECO:0000313" key="3">
    <source>
        <dbReference type="EMBL" id="MFD0921385.1"/>
    </source>
</evidence>
<dbReference type="PANTHER" id="PTHR23088:SF27">
    <property type="entry name" value="DEAMINATED GLUTATHIONE AMIDASE"/>
    <property type="match status" value="1"/>
</dbReference>
<dbReference type="Proteomes" id="UP001597018">
    <property type="component" value="Unassembled WGS sequence"/>
</dbReference>
<feature type="domain" description="CN hydrolase" evidence="2">
    <location>
        <begin position="1"/>
        <end position="102"/>
    </location>
</feature>
<reference evidence="4" key="1">
    <citation type="journal article" date="2019" name="Int. J. Syst. Evol. Microbiol.">
        <title>The Global Catalogue of Microorganisms (GCM) 10K type strain sequencing project: providing services to taxonomists for standard genome sequencing and annotation.</title>
        <authorList>
            <consortium name="The Broad Institute Genomics Platform"/>
            <consortium name="The Broad Institute Genome Sequencing Center for Infectious Disease"/>
            <person name="Wu L."/>
            <person name="Ma J."/>
        </authorList>
    </citation>
    <scope>NUCLEOTIDE SEQUENCE [LARGE SCALE GENOMIC DNA]</scope>
    <source>
        <strain evidence="4">CCUG 56401</strain>
    </source>
</reference>
<organism evidence="3 4">
    <name type="scientific">Saccharopolyspora rosea</name>
    <dbReference type="NCBI Taxonomy" id="524884"/>
    <lineage>
        <taxon>Bacteria</taxon>
        <taxon>Bacillati</taxon>
        <taxon>Actinomycetota</taxon>
        <taxon>Actinomycetes</taxon>
        <taxon>Pseudonocardiales</taxon>
        <taxon>Pseudonocardiaceae</taxon>
        <taxon>Saccharopolyspora</taxon>
    </lineage>
</organism>
<dbReference type="PROSITE" id="PS50263">
    <property type="entry name" value="CN_HYDROLASE"/>
    <property type="match status" value="1"/>
</dbReference>
<dbReference type="InterPro" id="IPR001110">
    <property type="entry name" value="UPF0012_CS"/>
</dbReference>
<evidence type="ECO:0000313" key="4">
    <source>
        <dbReference type="Proteomes" id="UP001597018"/>
    </source>
</evidence>
<comment type="caution">
    <text evidence="3">The sequence shown here is derived from an EMBL/GenBank/DDBJ whole genome shotgun (WGS) entry which is preliminary data.</text>
</comment>
<dbReference type="InterPro" id="IPR003010">
    <property type="entry name" value="C-N_Hydrolase"/>
</dbReference>
<name>A0ABW3FT85_9PSEU</name>
<dbReference type="EMBL" id="JBHTIW010000012">
    <property type="protein sequence ID" value="MFD0921385.1"/>
    <property type="molecule type" value="Genomic_DNA"/>
</dbReference>
<dbReference type="PANTHER" id="PTHR23088">
    <property type="entry name" value="NITRILASE-RELATED"/>
    <property type="match status" value="1"/>
</dbReference>
<accession>A0ABW3FT85</accession>
<dbReference type="InterPro" id="IPR036526">
    <property type="entry name" value="C-N_Hydrolase_sf"/>
</dbReference>
<keyword evidence="3" id="KW-0378">Hydrolase</keyword>
<proteinExistence type="inferred from homology"/>
<dbReference type="Pfam" id="PF00795">
    <property type="entry name" value="CN_hydrolase"/>
    <property type="match status" value="1"/>
</dbReference>
<keyword evidence="4" id="KW-1185">Reference proteome</keyword>
<dbReference type="Gene3D" id="3.60.110.10">
    <property type="entry name" value="Carbon-nitrogen hydrolase"/>
    <property type="match status" value="1"/>
</dbReference>
<dbReference type="PROSITE" id="PS01227">
    <property type="entry name" value="UPF0012"/>
    <property type="match status" value="1"/>
</dbReference>
<evidence type="ECO:0000256" key="1">
    <source>
        <dbReference type="ARBA" id="ARBA00010613"/>
    </source>
</evidence>
<protein>
    <submittedName>
        <fullName evidence="3">Nitrilase-related carbon-nitrogen hydrolase</fullName>
    </submittedName>
</protein>